<name>A0A6J4U0S6_9BACT</name>
<proteinExistence type="predicted"/>
<feature type="region of interest" description="Disordered" evidence="1">
    <location>
        <begin position="1"/>
        <end position="92"/>
    </location>
</feature>
<feature type="non-terminal residue" evidence="2">
    <location>
        <position position="1"/>
    </location>
</feature>
<feature type="non-terminal residue" evidence="2">
    <location>
        <position position="92"/>
    </location>
</feature>
<dbReference type="AlphaFoldDB" id="A0A6J4U0S6"/>
<organism evidence="2">
    <name type="scientific">uncultured Thermomicrobiales bacterium</name>
    <dbReference type="NCBI Taxonomy" id="1645740"/>
    <lineage>
        <taxon>Bacteria</taxon>
        <taxon>Pseudomonadati</taxon>
        <taxon>Thermomicrobiota</taxon>
        <taxon>Thermomicrobia</taxon>
        <taxon>Thermomicrobiales</taxon>
        <taxon>environmental samples</taxon>
    </lineage>
</organism>
<reference evidence="2" key="1">
    <citation type="submission" date="2020-02" db="EMBL/GenBank/DDBJ databases">
        <authorList>
            <person name="Meier V. D."/>
        </authorList>
    </citation>
    <scope>NUCLEOTIDE SEQUENCE</scope>
    <source>
        <strain evidence="2">AVDCRST_MAG49</strain>
    </source>
</reference>
<feature type="compositionally biased region" description="Polar residues" evidence="1">
    <location>
        <begin position="1"/>
        <end position="20"/>
    </location>
</feature>
<sequence>CARTLSSLSRHSGTTGSRPTPTDVPGSSPSSRRIVASLSSSTSTRPPGSDQTSSNSDRWRWTRRSCRIAARARRGNPDGAARHLDRLPRRDD</sequence>
<feature type="compositionally biased region" description="Basic and acidic residues" evidence="1">
    <location>
        <begin position="80"/>
        <end position="92"/>
    </location>
</feature>
<protein>
    <submittedName>
        <fullName evidence="2">Uncharacterized protein</fullName>
    </submittedName>
</protein>
<feature type="compositionally biased region" description="Low complexity" evidence="1">
    <location>
        <begin position="27"/>
        <end position="49"/>
    </location>
</feature>
<feature type="compositionally biased region" description="Basic residues" evidence="1">
    <location>
        <begin position="61"/>
        <end position="74"/>
    </location>
</feature>
<gene>
    <name evidence="2" type="ORF">AVDCRST_MAG49-387</name>
</gene>
<evidence type="ECO:0000313" key="2">
    <source>
        <dbReference type="EMBL" id="CAA9535242.1"/>
    </source>
</evidence>
<accession>A0A6J4U0S6</accession>
<dbReference type="EMBL" id="CADCWG010000014">
    <property type="protein sequence ID" value="CAA9535242.1"/>
    <property type="molecule type" value="Genomic_DNA"/>
</dbReference>
<evidence type="ECO:0000256" key="1">
    <source>
        <dbReference type="SAM" id="MobiDB-lite"/>
    </source>
</evidence>